<feature type="binding site" description="covalent" evidence="6">
    <location>
        <position position="80"/>
    </location>
    <ligand>
        <name>heme c</name>
        <dbReference type="ChEBI" id="CHEBI:61717"/>
    </ligand>
</feature>
<comment type="PTM">
    <text evidence="6">Binds 1 heme c group covalently per subunit.</text>
</comment>
<feature type="binding site" description="covalent" evidence="6">
    <location>
        <position position="31"/>
    </location>
    <ligand>
        <name>heme c</name>
        <dbReference type="ChEBI" id="CHEBI:61717"/>
    </ligand>
</feature>
<feature type="binding site" description="covalent" evidence="6">
    <location>
        <position position="35"/>
    </location>
    <ligand>
        <name>heme c</name>
        <dbReference type="ChEBI" id="CHEBI:61717"/>
    </ligand>
</feature>
<keyword evidence="5 6" id="KW-0408">Iron</keyword>
<keyword evidence="10" id="KW-1185">Reference proteome</keyword>
<keyword evidence="1" id="KW-0813">Transport</keyword>
<reference evidence="9 10" key="1">
    <citation type="submission" date="2017-06" db="EMBL/GenBank/DDBJ databases">
        <title>Azoarcus.</title>
        <authorList>
            <person name="Woo J.-H."/>
            <person name="Kim H.-S."/>
        </authorList>
    </citation>
    <scope>NUCLEOTIDE SEQUENCE [LARGE SCALE GENOMIC DNA]</scope>
    <source>
        <strain evidence="9 10">TSPY31</strain>
    </source>
</reference>
<dbReference type="Pfam" id="PF00034">
    <property type="entry name" value="Cytochrom_C"/>
    <property type="match status" value="1"/>
</dbReference>
<dbReference type="Proteomes" id="UP000244930">
    <property type="component" value="Chromosome"/>
</dbReference>
<protein>
    <submittedName>
        <fullName evidence="9">Cytochrome C</fullName>
    </submittedName>
</protein>
<dbReference type="EMBL" id="CP022187">
    <property type="protein sequence ID" value="AWI77606.1"/>
    <property type="molecule type" value="Genomic_DNA"/>
</dbReference>
<evidence type="ECO:0000313" key="9">
    <source>
        <dbReference type="EMBL" id="AWI77606.1"/>
    </source>
</evidence>
<dbReference type="InterPro" id="IPR036909">
    <property type="entry name" value="Cyt_c-like_dom_sf"/>
</dbReference>
<organism evidence="9 10">
    <name type="scientific">Parazoarcus communis</name>
    <dbReference type="NCBI Taxonomy" id="41977"/>
    <lineage>
        <taxon>Bacteria</taxon>
        <taxon>Pseudomonadati</taxon>
        <taxon>Pseudomonadota</taxon>
        <taxon>Betaproteobacteria</taxon>
        <taxon>Rhodocyclales</taxon>
        <taxon>Zoogloeaceae</taxon>
        <taxon>Parazoarcus</taxon>
    </lineage>
</organism>
<dbReference type="GO" id="GO:0020037">
    <property type="term" value="F:heme binding"/>
    <property type="evidence" value="ECO:0007669"/>
    <property type="project" value="InterPro"/>
</dbReference>
<keyword evidence="4" id="KW-0249">Electron transport</keyword>
<dbReference type="AlphaFoldDB" id="A0A2U8GXA8"/>
<dbReference type="SUPFAM" id="SSF46626">
    <property type="entry name" value="Cytochrome c"/>
    <property type="match status" value="1"/>
</dbReference>
<evidence type="ECO:0000256" key="1">
    <source>
        <dbReference type="ARBA" id="ARBA00022448"/>
    </source>
</evidence>
<gene>
    <name evidence="9" type="ORF">CEW83_09250</name>
</gene>
<evidence type="ECO:0000256" key="3">
    <source>
        <dbReference type="ARBA" id="ARBA00022723"/>
    </source>
</evidence>
<dbReference type="InterPro" id="IPR002324">
    <property type="entry name" value="Cyt_c_ID"/>
</dbReference>
<keyword evidence="3 6" id="KW-0479">Metal-binding</keyword>
<feature type="domain" description="Cytochrome c" evidence="8">
    <location>
        <begin position="17"/>
        <end position="104"/>
    </location>
</feature>
<dbReference type="RefSeq" id="WP_108951305.1">
    <property type="nucleotide sequence ID" value="NZ_CP022187.1"/>
</dbReference>
<evidence type="ECO:0000256" key="2">
    <source>
        <dbReference type="ARBA" id="ARBA00022617"/>
    </source>
</evidence>
<dbReference type="PROSITE" id="PS51007">
    <property type="entry name" value="CYTC"/>
    <property type="match status" value="1"/>
</dbReference>
<evidence type="ECO:0000259" key="8">
    <source>
        <dbReference type="PROSITE" id="PS51007"/>
    </source>
</evidence>
<dbReference type="PRINTS" id="PR00606">
    <property type="entry name" value="CYTCHROMECID"/>
</dbReference>
<dbReference type="Gene3D" id="1.10.760.10">
    <property type="entry name" value="Cytochrome c-like domain"/>
    <property type="match status" value="1"/>
</dbReference>
<dbReference type="GO" id="GO:0009055">
    <property type="term" value="F:electron transfer activity"/>
    <property type="evidence" value="ECO:0007669"/>
    <property type="project" value="InterPro"/>
</dbReference>
<evidence type="ECO:0000256" key="6">
    <source>
        <dbReference type="PIRSR" id="PIRSR602324-1"/>
    </source>
</evidence>
<evidence type="ECO:0000313" key="10">
    <source>
        <dbReference type="Proteomes" id="UP000244930"/>
    </source>
</evidence>
<dbReference type="GO" id="GO:0005506">
    <property type="term" value="F:iron ion binding"/>
    <property type="evidence" value="ECO:0007669"/>
    <property type="project" value="InterPro"/>
</dbReference>
<evidence type="ECO:0000256" key="7">
    <source>
        <dbReference type="SAM" id="SignalP"/>
    </source>
</evidence>
<feature type="chain" id="PRO_5016139790" evidence="7">
    <location>
        <begin position="22"/>
        <end position="106"/>
    </location>
</feature>
<accession>A0A2U8GXA8</accession>
<keyword evidence="2 6" id="KW-0349">Heme</keyword>
<keyword evidence="7" id="KW-0732">Signal</keyword>
<proteinExistence type="predicted"/>
<sequence>MIRTMVAGAVLMASMSAPAMASMEIVKKARCVACHAVDKKMVGPAYREVAAKYEGQAGAASELFDKVRHGGSGTWGAIPMTPNDESRISDDNLKAAIAWILAGAKD</sequence>
<dbReference type="KEGG" id="acom:CEW83_09250"/>
<evidence type="ECO:0000256" key="5">
    <source>
        <dbReference type="ARBA" id="ARBA00023004"/>
    </source>
</evidence>
<evidence type="ECO:0000256" key="4">
    <source>
        <dbReference type="ARBA" id="ARBA00022982"/>
    </source>
</evidence>
<feature type="signal peptide" evidence="7">
    <location>
        <begin position="1"/>
        <end position="21"/>
    </location>
</feature>
<dbReference type="InterPro" id="IPR009056">
    <property type="entry name" value="Cyt_c-like_dom"/>
</dbReference>
<name>A0A2U8GXA8_9RHOO</name>